<protein>
    <submittedName>
        <fullName evidence="2">Uncharacterized protein</fullName>
    </submittedName>
</protein>
<evidence type="ECO:0000256" key="1">
    <source>
        <dbReference type="SAM" id="Coils"/>
    </source>
</evidence>
<dbReference type="EMBL" id="ADBV01013943">
    <property type="protein sequence ID" value="EJW73501.1"/>
    <property type="molecule type" value="Genomic_DNA"/>
</dbReference>
<organism evidence="2 3">
    <name type="scientific">Wuchereria bancrofti</name>
    <dbReference type="NCBI Taxonomy" id="6293"/>
    <lineage>
        <taxon>Eukaryota</taxon>
        <taxon>Metazoa</taxon>
        <taxon>Ecdysozoa</taxon>
        <taxon>Nematoda</taxon>
        <taxon>Chromadorea</taxon>
        <taxon>Rhabditida</taxon>
        <taxon>Spirurina</taxon>
        <taxon>Spiruromorpha</taxon>
        <taxon>Filarioidea</taxon>
        <taxon>Onchocercidae</taxon>
        <taxon>Wuchereria</taxon>
    </lineage>
</organism>
<evidence type="ECO:0000313" key="3">
    <source>
        <dbReference type="Proteomes" id="UP000004810"/>
    </source>
</evidence>
<comment type="caution">
    <text evidence="2">The sequence shown here is derived from an EMBL/GenBank/DDBJ whole genome shotgun (WGS) entry which is preliminary data.</text>
</comment>
<reference evidence="3" key="1">
    <citation type="submission" date="2012-08" db="EMBL/GenBank/DDBJ databases">
        <title>The Genome Sequence of Wuchereria bancrofti.</title>
        <authorList>
            <person name="Nutman T.B."/>
            <person name="Fink D.L."/>
            <person name="Russ C."/>
            <person name="Young S."/>
            <person name="Zeng Q."/>
            <person name="Koehrsen M."/>
            <person name="Alvarado L."/>
            <person name="Berlin A."/>
            <person name="Chapman S.B."/>
            <person name="Chen Z."/>
            <person name="Freedman E."/>
            <person name="Gellesch M."/>
            <person name="Goldberg J."/>
            <person name="Griggs A."/>
            <person name="Gujja S."/>
            <person name="Heilman E.R."/>
            <person name="Heiman D."/>
            <person name="Hepburn T."/>
            <person name="Howarth C."/>
            <person name="Jen D."/>
            <person name="Larson L."/>
            <person name="Lewis B."/>
            <person name="Mehta T."/>
            <person name="Park D."/>
            <person name="Pearson M."/>
            <person name="Roberts A."/>
            <person name="Saif S."/>
            <person name="Shea T."/>
            <person name="Shenoy N."/>
            <person name="Sisk P."/>
            <person name="Stolte C."/>
            <person name="Sykes S."/>
            <person name="Walk T."/>
            <person name="White J."/>
            <person name="Yandava C."/>
            <person name="Haas B."/>
            <person name="Henn M.R."/>
            <person name="Nusbaum C."/>
            <person name="Birren B."/>
        </authorList>
    </citation>
    <scope>NUCLEOTIDE SEQUENCE [LARGE SCALE GENOMIC DNA]</scope>
    <source>
        <strain evidence="3">NA</strain>
    </source>
</reference>
<proteinExistence type="predicted"/>
<gene>
    <name evidence="2" type="ORF">WUBG_15591</name>
</gene>
<dbReference type="AlphaFoldDB" id="J9DUW6"/>
<dbReference type="Proteomes" id="UP000004810">
    <property type="component" value="Unassembled WGS sequence"/>
</dbReference>
<evidence type="ECO:0000313" key="2">
    <source>
        <dbReference type="EMBL" id="EJW73501.1"/>
    </source>
</evidence>
<sequence>MNGIGEEEQSDNLFEKLKQQNKKIKNLELMLDEERKKAQLLANLNAELNIKLECHTFDQQQSKIEYDSLQQQSSRNDLDEKNDEIDKLNKQINDLEWSLGEYKQWLNDANTSIII</sequence>
<feature type="coiled-coil region" evidence="1">
    <location>
        <begin position="10"/>
        <end position="98"/>
    </location>
</feature>
<accession>J9DUW6</accession>
<keyword evidence="1" id="KW-0175">Coiled coil</keyword>
<name>J9DUW6_WUCBA</name>